<evidence type="ECO:0000313" key="1">
    <source>
        <dbReference type="EMBL" id="RJP69033.1"/>
    </source>
</evidence>
<gene>
    <name evidence="1" type="ORF">C4532_11815</name>
</gene>
<name>A0A419EWI7_9BACT</name>
<dbReference type="Proteomes" id="UP000285961">
    <property type="component" value="Unassembled WGS sequence"/>
</dbReference>
<dbReference type="AlphaFoldDB" id="A0A419EWI7"/>
<reference evidence="1 2" key="1">
    <citation type="journal article" date="2017" name="ISME J.">
        <title>Energy and carbon metabolisms in a deep terrestrial subsurface fluid microbial community.</title>
        <authorList>
            <person name="Momper L."/>
            <person name="Jungbluth S.P."/>
            <person name="Lee M.D."/>
            <person name="Amend J.P."/>
        </authorList>
    </citation>
    <scope>NUCLEOTIDE SEQUENCE [LARGE SCALE GENOMIC DNA]</scope>
    <source>
        <strain evidence="1">SURF_17</strain>
    </source>
</reference>
<dbReference type="EMBL" id="QZKI01000087">
    <property type="protein sequence ID" value="RJP69033.1"/>
    <property type="molecule type" value="Genomic_DNA"/>
</dbReference>
<protein>
    <submittedName>
        <fullName evidence="1">Uncharacterized protein</fullName>
    </submittedName>
</protein>
<accession>A0A419EWI7</accession>
<evidence type="ECO:0000313" key="2">
    <source>
        <dbReference type="Proteomes" id="UP000285961"/>
    </source>
</evidence>
<organism evidence="1 2">
    <name type="scientific">Candidatus Abyssobacteria bacterium SURF_17</name>
    <dbReference type="NCBI Taxonomy" id="2093361"/>
    <lineage>
        <taxon>Bacteria</taxon>
        <taxon>Pseudomonadati</taxon>
        <taxon>Candidatus Hydrogenedentota</taxon>
        <taxon>Candidatus Abyssobacteria</taxon>
    </lineage>
</organism>
<proteinExistence type="predicted"/>
<comment type="caution">
    <text evidence="1">The sequence shown here is derived from an EMBL/GenBank/DDBJ whole genome shotgun (WGS) entry which is preliminary data.</text>
</comment>
<sequence>MKGAKMSANNEGGIEIASLRDAIRALYEAVKQIERLNASGSEKIESLLKETEAALIRSTQGPQEIDG</sequence>